<organism evidence="1 2">
    <name type="scientific">Polymorphospora rubra</name>
    <dbReference type="NCBI Taxonomy" id="338584"/>
    <lineage>
        <taxon>Bacteria</taxon>
        <taxon>Bacillati</taxon>
        <taxon>Actinomycetota</taxon>
        <taxon>Actinomycetes</taxon>
        <taxon>Micromonosporales</taxon>
        <taxon>Micromonosporaceae</taxon>
        <taxon>Polymorphospora</taxon>
    </lineage>
</organism>
<dbReference type="KEGG" id="pry:Prubr_33420"/>
<protein>
    <submittedName>
        <fullName evidence="1">Uncharacterized protein</fullName>
    </submittedName>
</protein>
<dbReference type="Proteomes" id="UP000680866">
    <property type="component" value="Chromosome"/>
</dbReference>
<dbReference type="AlphaFoldDB" id="A0A810MYI3"/>
<evidence type="ECO:0000313" key="1">
    <source>
        <dbReference type="EMBL" id="BCJ66321.1"/>
    </source>
</evidence>
<evidence type="ECO:0000313" key="2">
    <source>
        <dbReference type="Proteomes" id="UP000680866"/>
    </source>
</evidence>
<gene>
    <name evidence="1" type="ORF">Prubr_33420</name>
</gene>
<reference evidence="1" key="1">
    <citation type="submission" date="2020-08" db="EMBL/GenBank/DDBJ databases">
        <title>Whole genome shotgun sequence of Polymorphospora rubra NBRC 101157.</title>
        <authorList>
            <person name="Komaki H."/>
            <person name="Tamura T."/>
        </authorList>
    </citation>
    <scope>NUCLEOTIDE SEQUENCE</scope>
    <source>
        <strain evidence="1">NBRC 101157</strain>
    </source>
</reference>
<proteinExistence type="predicted"/>
<keyword evidence="2" id="KW-1185">Reference proteome</keyword>
<name>A0A810MYI3_9ACTN</name>
<sequence length="70" mass="7954">MGYEWVPLLLATLKGIEPYEVRQVLEDQRPRWPRRAVGAGGVSVLAVWGRTRAGRRLIVVLRRQRSTVTG</sequence>
<dbReference type="EMBL" id="AP023359">
    <property type="protein sequence ID" value="BCJ66321.1"/>
    <property type="molecule type" value="Genomic_DNA"/>
</dbReference>
<accession>A0A810MYI3</accession>